<dbReference type="Proteomes" id="UP001611383">
    <property type="component" value="Chromosome"/>
</dbReference>
<dbReference type="SUPFAM" id="SSF51197">
    <property type="entry name" value="Clavaminate synthase-like"/>
    <property type="match status" value="1"/>
</dbReference>
<organism evidence="2 3">
    <name type="scientific">Archangium minus</name>
    <dbReference type="NCBI Taxonomy" id="83450"/>
    <lineage>
        <taxon>Bacteria</taxon>
        <taxon>Pseudomonadati</taxon>
        <taxon>Myxococcota</taxon>
        <taxon>Myxococcia</taxon>
        <taxon>Myxococcales</taxon>
        <taxon>Cystobacterineae</taxon>
        <taxon>Archangiaceae</taxon>
        <taxon>Archangium</taxon>
    </lineage>
</organism>
<protein>
    <recommendedName>
        <fullName evidence="1">JmjC domain-containing protein</fullName>
    </recommendedName>
</protein>
<accession>A0ABY9WNH7</accession>
<dbReference type="Gene3D" id="2.60.120.650">
    <property type="entry name" value="Cupin"/>
    <property type="match status" value="1"/>
</dbReference>
<dbReference type="InterPro" id="IPR003347">
    <property type="entry name" value="JmjC_dom"/>
</dbReference>
<evidence type="ECO:0000259" key="1">
    <source>
        <dbReference type="Pfam" id="PF08007"/>
    </source>
</evidence>
<dbReference type="RefSeq" id="WP_395819976.1">
    <property type="nucleotide sequence ID" value="NZ_CP043494.1"/>
</dbReference>
<name>A0ABY9WNH7_9BACT</name>
<dbReference type="Pfam" id="PF08007">
    <property type="entry name" value="JmjC_2"/>
    <property type="match status" value="1"/>
</dbReference>
<reference evidence="2 3" key="1">
    <citation type="submission" date="2019-08" db="EMBL/GenBank/DDBJ databases">
        <title>Archangium and Cystobacter genomes.</title>
        <authorList>
            <person name="Chen I.-C.K."/>
            <person name="Wielgoss S."/>
        </authorList>
    </citation>
    <scope>NUCLEOTIDE SEQUENCE [LARGE SCALE GENOMIC DNA]</scope>
    <source>
        <strain evidence="2 3">Cbm 6</strain>
    </source>
</reference>
<gene>
    <name evidence="2" type="ORF">F0U60_15535</name>
</gene>
<keyword evidence="3" id="KW-1185">Reference proteome</keyword>
<evidence type="ECO:0000313" key="3">
    <source>
        <dbReference type="Proteomes" id="UP001611383"/>
    </source>
</evidence>
<sequence>MRSGPDWEKFVRRHWEKAPAHVPFGRPIVPPAQAFQSIITASEPFRFGTRFRALPDVRFFVENAQLRSPGKLLPGARERDVDSYIRRASALLGQKGFQLLVEQSLLLDFSLWNDVRGFVRGLLERVGVPVLPIVSDLFVGNFARSPQGVAKRLHHSVFILVLHGRMRIHVWKKLWGDPPNETVDFDRHLSEATTLEAQAGDILYVPSRSFHLEECREQCMALRLWIPAQGSRPTHVVKELLTKFMDHRLPHDHTVPYLEYPGRRRKGARAPVEPLVRAAGAFEEVARSPELQQALRIIWARRVSACGLEPAPPPREVLPLDDSSLVRGAPRSHIVRMLDSSGQWIWAVNGHVFPGSDSPEAAQVLESLESGAALRVGELCRVARRGARRTELRELLETLLALRGIELVSERGA</sequence>
<proteinExistence type="predicted"/>
<dbReference type="EMBL" id="CP043494">
    <property type="protein sequence ID" value="WNG45354.1"/>
    <property type="molecule type" value="Genomic_DNA"/>
</dbReference>
<feature type="domain" description="JmjC" evidence="1">
    <location>
        <begin position="154"/>
        <end position="222"/>
    </location>
</feature>
<evidence type="ECO:0000313" key="2">
    <source>
        <dbReference type="EMBL" id="WNG45354.1"/>
    </source>
</evidence>